<dbReference type="EMBL" id="CAXHTB010000016">
    <property type="protein sequence ID" value="CAL0322420.1"/>
    <property type="molecule type" value="Genomic_DNA"/>
</dbReference>
<protein>
    <submittedName>
        <fullName evidence="2">Uncharacterized protein</fullName>
    </submittedName>
</protein>
<dbReference type="AlphaFoldDB" id="A0AAV1XKY0"/>
<keyword evidence="3" id="KW-1185">Reference proteome</keyword>
<sequence length="121" mass="13228">MSSLVESISPNGSIQNFALLSSTATSLSDDKNSIDLVEKRKHLGGGSSTSIKVSIIVEGTRNLDASPTSKTEGDVKEANFSSKEKESKNDSNIDAFTIDFYLFLKILELLDLNYVDNEFML</sequence>
<evidence type="ECO:0000313" key="3">
    <source>
        <dbReference type="Proteomes" id="UP001497480"/>
    </source>
</evidence>
<comment type="caution">
    <text evidence="2">The sequence shown here is derived from an EMBL/GenBank/DDBJ whole genome shotgun (WGS) entry which is preliminary data.</text>
</comment>
<name>A0AAV1XKY0_LUPLU</name>
<reference evidence="2 3" key="1">
    <citation type="submission" date="2024-03" db="EMBL/GenBank/DDBJ databases">
        <authorList>
            <person name="Martinez-Hernandez J."/>
        </authorList>
    </citation>
    <scope>NUCLEOTIDE SEQUENCE [LARGE SCALE GENOMIC DNA]</scope>
</reference>
<feature type="region of interest" description="Disordered" evidence="1">
    <location>
        <begin position="64"/>
        <end position="89"/>
    </location>
</feature>
<evidence type="ECO:0000256" key="1">
    <source>
        <dbReference type="SAM" id="MobiDB-lite"/>
    </source>
</evidence>
<feature type="compositionally biased region" description="Basic and acidic residues" evidence="1">
    <location>
        <begin position="71"/>
        <end position="89"/>
    </location>
</feature>
<evidence type="ECO:0000313" key="2">
    <source>
        <dbReference type="EMBL" id="CAL0322420.1"/>
    </source>
</evidence>
<dbReference type="Proteomes" id="UP001497480">
    <property type="component" value="Unassembled WGS sequence"/>
</dbReference>
<organism evidence="2 3">
    <name type="scientific">Lupinus luteus</name>
    <name type="common">European yellow lupine</name>
    <dbReference type="NCBI Taxonomy" id="3873"/>
    <lineage>
        <taxon>Eukaryota</taxon>
        <taxon>Viridiplantae</taxon>
        <taxon>Streptophyta</taxon>
        <taxon>Embryophyta</taxon>
        <taxon>Tracheophyta</taxon>
        <taxon>Spermatophyta</taxon>
        <taxon>Magnoliopsida</taxon>
        <taxon>eudicotyledons</taxon>
        <taxon>Gunneridae</taxon>
        <taxon>Pentapetalae</taxon>
        <taxon>rosids</taxon>
        <taxon>fabids</taxon>
        <taxon>Fabales</taxon>
        <taxon>Fabaceae</taxon>
        <taxon>Papilionoideae</taxon>
        <taxon>50 kb inversion clade</taxon>
        <taxon>genistoids sensu lato</taxon>
        <taxon>core genistoids</taxon>
        <taxon>Genisteae</taxon>
        <taxon>Lupinus</taxon>
    </lineage>
</organism>
<accession>A0AAV1XKY0</accession>
<proteinExistence type="predicted"/>
<gene>
    <name evidence="2" type="ORF">LLUT_LOCUS23480</name>
</gene>